<dbReference type="EMBL" id="MT142783">
    <property type="protein sequence ID" value="QJA88503.1"/>
    <property type="molecule type" value="Genomic_DNA"/>
</dbReference>
<dbReference type="AlphaFoldDB" id="A0A6M3L1S5"/>
<reference evidence="1" key="1">
    <citation type="submission" date="2020-03" db="EMBL/GenBank/DDBJ databases">
        <title>The deep terrestrial virosphere.</title>
        <authorList>
            <person name="Holmfeldt K."/>
            <person name="Nilsson E."/>
            <person name="Simone D."/>
            <person name="Lopez-Fernandez M."/>
            <person name="Wu X."/>
            <person name="de Brujin I."/>
            <person name="Lundin D."/>
            <person name="Andersson A."/>
            <person name="Bertilsson S."/>
            <person name="Dopson M."/>
        </authorList>
    </citation>
    <scope>NUCLEOTIDE SEQUENCE</scope>
    <source>
        <strain evidence="1">MM415B02752</strain>
    </source>
</reference>
<organism evidence="1">
    <name type="scientific">viral metagenome</name>
    <dbReference type="NCBI Taxonomy" id="1070528"/>
    <lineage>
        <taxon>unclassified sequences</taxon>
        <taxon>metagenomes</taxon>
        <taxon>organismal metagenomes</taxon>
    </lineage>
</organism>
<accession>A0A6M3L1S5</accession>
<evidence type="ECO:0000313" key="1">
    <source>
        <dbReference type="EMBL" id="QJA88503.1"/>
    </source>
</evidence>
<protein>
    <submittedName>
        <fullName evidence="1">Uncharacterized protein</fullName>
    </submittedName>
</protein>
<sequence>MDKIDIGNGVRVTQKYEAVCFSHFHIDGSKCSAPWECKRDHSVSEKWKEEFENLVVTAGLNKYLQFALVSGLAAPAWYVGLKSSGAVAAGDTMASHAGWTELTVYSNSTRPAFTPGAVAAGSVDNSASKAAFTINGSATVSGAFMSDNGGKETGTGTLLGVGDFTTGRAVESGDTLNVQVTCTMAAA</sequence>
<name>A0A6M3L1S5_9ZZZZ</name>
<gene>
    <name evidence="1" type="ORF">MM415B02752_0010</name>
</gene>
<proteinExistence type="predicted"/>